<sequence>MEALRPQDPTSIGTHTVLARIGAGGMGQVYLGRTQGGRQVAIKVIREDFAGSAEAMARFRREVETVKAVRSAYTAQLIDASLAAPPYWLATEYVPGPTLVQATAERGALPAETCFRLFAALAEALAQVHEYGVLHRDLKPHNILLSPVGPKLIDFGIARGAEQTALTQAGSAPGTPGYTAPEVITRDEVSTASDVFALGATMACVATGRPPYGPGTMEAVTYRVVHGEIDVAGVEPRLAELIRDCVAGEPGKRPTPAQIIARCGVTSALVDDPVYRELAEVGGHSAPQAAGAYVPTFVPGVAPSSGRARRKKVWLASVAAVAAFGVGTGVALWATDGSHTRTGTPAQAQAQAQASAKGVASAGSTPSSAASSAPSSAAPSVPASAPSSVPSTGREPGYIEATNPSRDYWTPNSNGLAGGTCNLPAEERASYLQMAVGDVHDGKVKVSFRLKYADPALAKPYFVSVAVKPPHEIDSDTGKPIGGLLQQNLSLGYTSKPVDLFAKDPTQWVDLTYPDDFQQFVRGKPIGGGIPTGNDPGNWTVLYLHVKSPGEYTNIACDGFAVN</sequence>
<evidence type="ECO:0000256" key="5">
    <source>
        <dbReference type="PROSITE-ProRule" id="PRU10141"/>
    </source>
</evidence>
<reference evidence="9 10" key="1">
    <citation type="submission" date="2020-04" db="EMBL/GenBank/DDBJ databases">
        <title>Draft Genome Sequence of Streptomyces morookaense DSM 40503, an 8-azaguanine-producing strain.</title>
        <authorList>
            <person name="Qi J."/>
            <person name="Gao J.-M."/>
        </authorList>
    </citation>
    <scope>NUCLEOTIDE SEQUENCE [LARGE SCALE GENOMIC DNA]</scope>
    <source>
        <strain evidence="9 10">DSM 40503</strain>
    </source>
</reference>
<keyword evidence="7" id="KW-1133">Transmembrane helix</keyword>
<name>A0A7Y7BAC3_STRMO</name>
<proteinExistence type="predicted"/>
<feature type="binding site" evidence="5">
    <location>
        <position position="43"/>
    </location>
    <ligand>
        <name>ATP</name>
        <dbReference type="ChEBI" id="CHEBI:30616"/>
    </ligand>
</feature>
<dbReference type="Gene3D" id="3.30.200.20">
    <property type="entry name" value="Phosphorylase Kinase, domain 1"/>
    <property type="match status" value="1"/>
</dbReference>
<dbReference type="PROSITE" id="PS00108">
    <property type="entry name" value="PROTEIN_KINASE_ST"/>
    <property type="match status" value="1"/>
</dbReference>
<evidence type="ECO:0000313" key="9">
    <source>
        <dbReference type="EMBL" id="NVK81835.1"/>
    </source>
</evidence>
<evidence type="ECO:0000256" key="1">
    <source>
        <dbReference type="ARBA" id="ARBA00022679"/>
    </source>
</evidence>
<dbReference type="GO" id="GO:0005524">
    <property type="term" value="F:ATP binding"/>
    <property type="evidence" value="ECO:0007669"/>
    <property type="project" value="UniProtKB-UniRule"/>
</dbReference>
<keyword evidence="4 5" id="KW-0067">ATP-binding</keyword>
<dbReference type="EMBL" id="JABBXF010000095">
    <property type="protein sequence ID" value="NVK81835.1"/>
    <property type="molecule type" value="Genomic_DNA"/>
</dbReference>
<feature type="region of interest" description="Disordered" evidence="6">
    <location>
        <begin position="340"/>
        <end position="411"/>
    </location>
</feature>
<feature type="transmembrane region" description="Helical" evidence="7">
    <location>
        <begin position="313"/>
        <end position="334"/>
    </location>
</feature>
<dbReference type="PANTHER" id="PTHR43289:SF34">
    <property type="entry name" value="SERINE_THREONINE-PROTEIN KINASE YBDM-RELATED"/>
    <property type="match status" value="1"/>
</dbReference>
<keyword evidence="3 9" id="KW-0418">Kinase</keyword>
<dbReference type="Gene3D" id="1.10.510.10">
    <property type="entry name" value="Transferase(Phosphotransferase) domain 1"/>
    <property type="match status" value="1"/>
</dbReference>
<dbReference type="SMART" id="SM00220">
    <property type="entry name" value="S_TKc"/>
    <property type="match status" value="1"/>
</dbReference>
<evidence type="ECO:0000313" key="10">
    <source>
        <dbReference type="Proteomes" id="UP000587462"/>
    </source>
</evidence>
<dbReference type="InterPro" id="IPR017441">
    <property type="entry name" value="Protein_kinase_ATP_BS"/>
</dbReference>
<dbReference type="PANTHER" id="PTHR43289">
    <property type="entry name" value="MITOGEN-ACTIVATED PROTEIN KINASE KINASE KINASE 20-RELATED"/>
    <property type="match status" value="1"/>
</dbReference>
<evidence type="ECO:0000256" key="6">
    <source>
        <dbReference type="SAM" id="MobiDB-lite"/>
    </source>
</evidence>
<dbReference type="InterPro" id="IPR008271">
    <property type="entry name" value="Ser/Thr_kinase_AS"/>
</dbReference>
<evidence type="ECO:0000256" key="7">
    <source>
        <dbReference type="SAM" id="Phobius"/>
    </source>
</evidence>
<keyword evidence="2 5" id="KW-0547">Nucleotide-binding</keyword>
<comment type="caution">
    <text evidence="9">The sequence shown here is derived from an EMBL/GenBank/DDBJ whole genome shotgun (WGS) entry which is preliminary data.</text>
</comment>
<dbReference type="SUPFAM" id="SSF56112">
    <property type="entry name" value="Protein kinase-like (PK-like)"/>
    <property type="match status" value="1"/>
</dbReference>
<dbReference type="InterPro" id="IPR011009">
    <property type="entry name" value="Kinase-like_dom_sf"/>
</dbReference>
<dbReference type="InterPro" id="IPR000719">
    <property type="entry name" value="Prot_kinase_dom"/>
</dbReference>
<gene>
    <name evidence="9" type="ORF">HG542_29925</name>
</gene>
<keyword evidence="10" id="KW-1185">Reference proteome</keyword>
<keyword evidence="9" id="KW-0723">Serine/threonine-protein kinase</keyword>
<evidence type="ECO:0000259" key="8">
    <source>
        <dbReference type="PROSITE" id="PS50011"/>
    </source>
</evidence>
<protein>
    <submittedName>
        <fullName evidence="9">Serine/threonine protein kinase</fullName>
    </submittedName>
</protein>
<dbReference type="CDD" id="cd14014">
    <property type="entry name" value="STKc_PknB_like"/>
    <property type="match status" value="1"/>
</dbReference>
<accession>A0A7Y7BAC3</accession>
<dbReference type="GO" id="GO:0004674">
    <property type="term" value="F:protein serine/threonine kinase activity"/>
    <property type="evidence" value="ECO:0007669"/>
    <property type="project" value="UniProtKB-KW"/>
</dbReference>
<evidence type="ECO:0000256" key="4">
    <source>
        <dbReference type="ARBA" id="ARBA00022840"/>
    </source>
</evidence>
<keyword evidence="7" id="KW-0812">Transmembrane</keyword>
<dbReference type="Proteomes" id="UP000587462">
    <property type="component" value="Unassembled WGS sequence"/>
</dbReference>
<keyword evidence="1" id="KW-0808">Transferase</keyword>
<feature type="compositionally biased region" description="Low complexity" evidence="6">
    <location>
        <begin position="342"/>
        <end position="393"/>
    </location>
</feature>
<dbReference type="AlphaFoldDB" id="A0A7Y7BAC3"/>
<evidence type="ECO:0000256" key="2">
    <source>
        <dbReference type="ARBA" id="ARBA00022741"/>
    </source>
</evidence>
<dbReference type="PROSITE" id="PS50011">
    <property type="entry name" value="PROTEIN_KINASE_DOM"/>
    <property type="match status" value="1"/>
</dbReference>
<feature type="domain" description="Protein kinase" evidence="8">
    <location>
        <begin position="15"/>
        <end position="275"/>
    </location>
</feature>
<organism evidence="9 10">
    <name type="scientific">Streptomyces morookaense</name>
    <name type="common">Streptoverticillium morookaense</name>
    <dbReference type="NCBI Taxonomy" id="1970"/>
    <lineage>
        <taxon>Bacteria</taxon>
        <taxon>Bacillati</taxon>
        <taxon>Actinomycetota</taxon>
        <taxon>Actinomycetes</taxon>
        <taxon>Kitasatosporales</taxon>
        <taxon>Streptomycetaceae</taxon>
        <taxon>Streptomyces</taxon>
    </lineage>
</organism>
<feature type="compositionally biased region" description="Polar residues" evidence="6">
    <location>
        <begin position="402"/>
        <end position="411"/>
    </location>
</feature>
<evidence type="ECO:0000256" key="3">
    <source>
        <dbReference type="ARBA" id="ARBA00022777"/>
    </source>
</evidence>
<dbReference type="PROSITE" id="PS00107">
    <property type="entry name" value="PROTEIN_KINASE_ATP"/>
    <property type="match status" value="1"/>
</dbReference>
<keyword evidence="7" id="KW-0472">Membrane</keyword>
<dbReference type="Pfam" id="PF00069">
    <property type="entry name" value="Pkinase"/>
    <property type="match status" value="1"/>
</dbReference>